<dbReference type="GeneID" id="37205232"/>
<reference evidence="2 3" key="1">
    <citation type="submission" date="2018-02" db="EMBL/GenBank/DDBJ databases">
        <title>The genomes of Aspergillus section Nigri reveals drivers in fungal speciation.</title>
        <authorList>
            <consortium name="DOE Joint Genome Institute"/>
            <person name="Vesth T.C."/>
            <person name="Nybo J."/>
            <person name="Theobald S."/>
            <person name="Brandl J."/>
            <person name="Frisvad J.C."/>
            <person name="Nielsen K.F."/>
            <person name="Lyhne E.K."/>
            <person name="Kogle M.E."/>
            <person name="Kuo A."/>
            <person name="Riley R."/>
            <person name="Clum A."/>
            <person name="Nolan M."/>
            <person name="Lipzen A."/>
            <person name="Salamov A."/>
            <person name="Henrissat B."/>
            <person name="Wiebenga A."/>
            <person name="De vries R.P."/>
            <person name="Grigoriev I.V."/>
            <person name="Mortensen U.H."/>
            <person name="Andersen M.R."/>
            <person name="Baker S.E."/>
        </authorList>
    </citation>
    <scope>NUCLEOTIDE SEQUENCE [LARGE SCALE GENOMIC DNA]</scope>
    <source>
        <strain evidence="2 3">CBS 101889</strain>
    </source>
</reference>
<dbReference type="Proteomes" id="UP000248961">
    <property type="component" value="Unassembled WGS sequence"/>
</dbReference>
<proteinExistence type="predicted"/>
<dbReference type="AlphaFoldDB" id="A0A395IE29"/>
<dbReference type="EMBL" id="KZ824267">
    <property type="protein sequence ID" value="RAL17408.1"/>
    <property type="molecule type" value="Genomic_DNA"/>
</dbReference>
<dbReference type="RefSeq" id="XP_025556562.1">
    <property type="nucleotide sequence ID" value="XM_025700943.1"/>
</dbReference>
<dbReference type="VEuPathDB" id="FungiDB:BO97DRAFT_6145"/>
<evidence type="ECO:0000313" key="3">
    <source>
        <dbReference type="Proteomes" id="UP000248961"/>
    </source>
</evidence>
<gene>
    <name evidence="2" type="ORF">BO97DRAFT_6145</name>
</gene>
<name>A0A395IE29_ASPHC</name>
<keyword evidence="3" id="KW-1185">Reference proteome</keyword>
<protein>
    <submittedName>
        <fullName evidence="2">Uncharacterized protein</fullName>
    </submittedName>
</protein>
<evidence type="ECO:0000313" key="2">
    <source>
        <dbReference type="EMBL" id="RAL17408.1"/>
    </source>
</evidence>
<sequence>MRGICFASFPTFLIQISSEHHGSDGINCKECHERCQHPVMGIPLIHTSKTQANRQQYRRAFLKITLIVHRPSVKAAPAPLKMRQLLMLCRFTHAHYDHHGKADQYRAKTDRNDYGVGIPGNICPNMPQPGNGATRRSQSRSRSRSLATIALLFDLRIHCR</sequence>
<organism evidence="2 3">
    <name type="scientific">Aspergillus homomorphus (strain CBS 101889)</name>
    <dbReference type="NCBI Taxonomy" id="1450537"/>
    <lineage>
        <taxon>Eukaryota</taxon>
        <taxon>Fungi</taxon>
        <taxon>Dikarya</taxon>
        <taxon>Ascomycota</taxon>
        <taxon>Pezizomycotina</taxon>
        <taxon>Eurotiomycetes</taxon>
        <taxon>Eurotiomycetidae</taxon>
        <taxon>Eurotiales</taxon>
        <taxon>Aspergillaceae</taxon>
        <taxon>Aspergillus</taxon>
        <taxon>Aspergillus subgen. Circumdati</taxon>
    </lineage>
</organism>
<feature type="region of interest" description="Disordered" evidence="1">
    <location>
        <begin position="121"/>
        <end position="142"/>
    </location>
</feature>
<accession>A0A395IE29</accession>
<evidence type="ECO:0000256" key="1">
    <source>
        <dbReference type="SAM" id="MobiDB-lite"/>
    </source>
</evidence>